<dbReference type="AlphaFoldDB" id="A0A3P7JKE5"/>
<reference evidence="1 2" key="1">
    <citation type="submission" date="2018-11" db="EMBL/GenBank/DDBJ databases">
        <authorList>
            <consortium name="Pathogen Informatics"/>
        </authorList>
    </citation>
    <scope>NUCLEOTIDE SEQUENCE [LARGE SCALE GENOMIC DNA]</scope>
</reference>
<organism evidence="1 2">
    <name type="scientific">Strongylus vulgaris</name>
    <name type="common">Blood worm</name>
    <dbReference type="NCBI Taxonomy" id="40348"/>
    <lineage>
        <taxon>Eukaryota</taxon>
        <taxon>Metazoa</taxon>
        <taxon>Ecdysozoa</taxon>
        <taxon>Nematoda</taxon>
        <taxon>Chromadorea</taxon>
        <taxon>Rhabditida</taxon>
        <taxon>Rhabditina</taxon>
        <taxon>Rhabditomorpha</taxon>
        <taxon>Strongyloidea</taxon>
        <taxon>Strongylidae</taxon>
        <taxon>Strongylus</taxon>
    </lineage>
</organism>
<name>A0A3P7JKE5_STRVU</name>
<evidence type="ECO:0000313" key="1">
    <source>
        <dbReference type="EMBL" id="VDM81213.1"/>
    </source>
</evidence>
<accession>A0A3P7JKE5</accession>
<gene>
    <name evidence="1" type="ORF">SVUK_LOCUS16211</name>
</gene>
<proteinExistence type="predicted"/>
<dbReference type="EMBL" id="UYYB01111839">
    <property type="protein sequence ID" value="VDM81213.1"/>
    <property type="molecule type" value="Genomic_DNA"/>
</dbReference>
<evidence type="ECO:0000313" key="2">
    <source>
        <dbReference type="Proteomes" id="UP000270094"/>
    </source>
</evidence>
<protein>
    <submittedName>
        <fullName evidence="1">Uncharacterized protein</fullName>
    </submittedName>
</protein>
<dbReference type="Proteomes" id="UP000270094">
    <property type="component" value="Unassembled WGS sequence"/>
</dbReference>
<keyword evidence="2" id="KW-1185">Reference proteome</keyword>
<sequence>MAMDFGPGTAVFIDGPAGSCEVMLDTHRTAVRQVRRNSNLIKQMPQFL</sequence>